<dbReference type="GO" id="GO:0004518">
    <property type="term" value="F:nuclease activity"/>
    <property type="evidence" value="ECO:0007669"/>
    <property type="project" value="UniProtKB-KW"/>
</dbReference>
<keyword evidence="4" id="KW-0479">Metal-binding</keyword>
<dbReference type="SUPFAM" id="SSF88723">
    <property type="entry name" value="PIN domain-like"/>
    <property type="match status" value="1"/>
</dbReference>
<organism evidence="9 10">
    <name type="scientific">Azospirillum lipoferum</name>
    <dbReference type="NCBI Taxonomy" id="193"/>
    <lineage>
        <taxon>Bacteria</taxon>
        <taxon>Pseudomonadati</taxon>
        <taxon>Pseudomonadota</taxon>
        <taxon>Alphaproteobacteria</taxon>
        <taxon>Rhodospirillales</taxon>
        <taxon>Azospirillaceae</taxon>
        <taxon>Azospirillum</taxon>
    </lineage>
</organism>
<dbReference type="AlphaFoldDB" id="A0A5A9GI92"/>
<sequence length="135" mass="14759">MTLVDTNVLLDLVTNDPVWADWSIRQLDGAAVKGPLIINDVVYAELSVGFKRIEDLDDLLDDAGVVMDEIPREALFLAGKAFRRYRTAGGARSGVLPDFFIGAHAAVLGLPLLTRDAKRYRSYFPSVALVAPEAQ</sequence>
<evidence type="ECO:0000256" key="1">
    <source>
        <dbReference type="ARBA" id="ARBA00001946"/>
    </source>
</evidence>
<evidence type="ECO:0000259" key="8">
    <source>
        <dbReference type="Pfam" id="PF01850"/>
    </source>
</evidence>
<evidence type="ECO:0000313" key="10">
    <source>
        <dbReference type="Proteomes" id="UP000324927"/>
    </source>
</evidence>
<keyword evidence="6" id="KW-0460">Magnesium</keyword>
<dbReference type="OrthoDB" id="9800524at2"/>
<evidence type="ECO:0000256" key="5">
    <source>
        <dbReference type="ARBA" id="ARBA00022801"/>
    </source>
</evidence>
<dbReference type="Pfam" id="PF01850">
    <property type="entry name" value="PIN"/>
    <property type="match status" value="1"/>
</dbReference>
<dbReference type="InterPro" id="IPR029060">
    <property type="entry name" value="PIN-like_dom_sf"/>
</dbReference>
<name>A0A5A9GI92_AZOLI</name>
<feature type="domain" description="PIN" evidence="8">
    <location>
        <begin position="3"/>
        <end position="118"/>
    </location>
</feature>
<evidence type="ECO:0000256" key="2">
    <source>
        <dbReference type="ARBA" id="ARBA00022649"/>
    </source>
</evidence>
<keyword evidence="5" id="KW-0378">Hydrolase</keyword>
<evidence type="ECO:0000256" key="7">
    <source>
        <dbReference type="ARBA" id="ARBA00038093"/>
    </source>
</evidence>
<dbReference type="GO" id="GO:0016787">
    <property type="term" value="F:hydrolase activity"/>
    <property type="evidence" value="ECO:0007669"/>
    <property type="project" value="UniProtKB-KW"/>
</dbReference>
<dbReference type="PANTHER" id="PTHR33653:SF1">
    <property type="entry name" value="RIBONUCLEASE VAPC2"/>
    <property type="match status" value="1"/>
</dbReference>
<dbReference type="Proteomes" id="UP000324927">
    <property type="component" value="Unassembled WGS sequence"/>
</dbReference>
<accession>A0A5A9GI92</accession>
<proteinExistence type="inferred from homology"/>
<keyword evidence="2" id="KW-1277">Toxin-antitoxin system</keyword>
<dbReference type="InterPro" id="IPR050556">
    <property type="entry name" value="Type_II_TA_system_RNase"/>
</dbReference>
<keyword evidence="10" id="KW-1185">Reference proteome</keyword>
<evidence type="ECO:0000256" key="4">
    <source>
        <dbReference type="ARBA" id="ARBA00022723"/>
    </source>
</evidence>
<dbReference type="Gene3D" id="3.40.50.1010">
    <property type="entry name" value="5'-nuclease"/>
    <property type="match status" value="1"/>
</dbReference>
<dbReference type="GO" id="GO:0046872">
    <property type="term" value="F:metal ion binding"/>
    <property type="evidence" value="ECO:0007669"/>
    <property type="project" value="UniProtKB-KW"/>
</dbReference>
<gene>
    <name evidence="9" type="ORF">FZ942_21755</name>
</gene>
<evidence type="ECO:0000313" key="9">
    <source>
        <dbReference type="EMBL" id="KAA0594057.1"/>
    </source>
</evidence>
<keyword evidence="3" id="KW-0540">Nuclease</keyword>
<protein>
    <submittedName>
        <fullName evidence="9">Type II toxin-antitoxin system VapC family toxin</fullName>
    </submittedName>
</protein>
<comment type="similarity">
    <text evidence="7">Belongs to the PINc/VapC protein family.</text>
</comment>
<dbReference type="RefSeq" id="WP_149233177.1">
    <property type="nucleotide sequence ID" value="NZ_JALJXJ010000009.1"/>
</dbReference>
<dbReference type="EMBL" id="VTTN01000009">
    <property type="protein sequence ID" value="KAA0594057.1"/>
    <property type="molecule type" value="Genomic_DNA"/>
</dbReference>
<reference evidence="9 10" key="1">
    <citation type="submission" date="2019-08" db="EMBL/GenBank/DDBJ databases">
        <authorList>
            <person name="Grouzdev D."/>
            <person name="Tikhonova E."/>
            <person name="Kravchenko I."/>
        </authorList>
    </citation>
    <scope>NUCLEOTIDE SEQUENCE [LARGE SCALE GENOMIC DNA]</scope>
    <source>
        <strain evidence="9 10">59b</strain>
    </source>
</reference>
<comment type="cofactor">
    <cofactor evidence="1">
        <name>Mg(2+)</name>
        <dbReference type="ChEBI" id="CHEBI:18420"/>
    </cofactor>
</comment>
<comment type="caution">
    <text evidence="9">The sequence shown here is derived from an EMBL/GenBank/DDBJ whole genome shotgun (WGS) entry which is preliminary data.</text>
</comment>
<dbReference type="InterPro" id="IPR002716">
    <property type="entry name" value="PIN_dom"/>
</dbReference>
<dbReference type="PANTHER" id="PTHR33653">
    <property type="entry name" value="RIBONUCLEASE VAPC2"/>
    <property type="match status" value="1"/>
</dbReference>
<evidence type="ECO:0000256" key="3">
    <source>
        <dbReference type="ARBA" id="ARBA00022722"/>
    </source>
</evidence>
<evidence type="ECO:0000256" key="6">
    <source>
        <dbReference type="ARBA" id="ARBA00022842"/>
    </source>
</evidence>